<dbReference type="RefSeq" id="WP_142111914.1">
    <property type="nucleotide sequence ID" value="NZ_BAAATB010000002.1"/>
</dbReference>
<evidence type="ECO:0000259" key="7">
    <source>
        <dbReference type="Pfam" id="PF00155"/>
    </source>
</evidence>
<dbReference type="GO" id="GO:0006520">
    <property type="term" value="P:amino acid metabolic process"/>
    <property type="evidence" value="ECO:0007669"/>
    <property type="project" value="InterPro"/>
</dbReference>
<dbReference type="PROSITE" id="PS00105">
    <property type="entry name" value="AA_TRANSFER_CLASS_1"/>
    <property type="match status" value="1"/>
</dbReference>
<feature type="domain" description="Aminotransferase class I/classII large" evidence="7">
    <location>
        <begin position="30"/>
        <end position="381"/>
    </location>
</feature>
<dbReference type="Gene3D" id="3.40.640.10">
    <property type="entry name" value="Type I PLP-dependent aspartate aminotransferase-like (Major domain)"/>
    <property type="match status" value="1"/>
</dbReference>
<evidence type="ECO:0000256" key="2">
    <source>
        <dbReference type="ARBA" id="ARBA00007441"/>
    </source>
</evidence>
<dbReference type="PANTHER" id="PTHR46383:SF2">
    <property type="entry name" value="AMINOTRANSFERASE"/>
    <property type="match status" value="1"/>
</dbReference>
<reference evidence="8 9" key="1">
    <citation type="submission" date="2019-06" db="EMBL/GenBank/DDBJ databases">
        <title>Sequencing the genomes of 1000 actinobacteria strains.</title>
        <authorList>
            <person name="Klenk H.-P."/>
        </authorList>
    </citation>
    <scope>NUCLEOTIDE SEQUENCE [LARGE SCALE GENOMIC DNA]</scope>
    <source>
        <strain evidence="8 9">DSM 10596</strain>
    </source>
</reference>
<dbReference type="Pfam" id="PF00155">
    <property type="entry name" value="Aminotran_1_2"/>
    <property type="match status" value="1"/>
</dbReference>
<evidence type="ECO:0000256" key="4">
    <source>
        <dbReference type="ARBA" id="ARBA00022679"/>
    </source>
</evidence>
<dbReference type="Proteomes" id="UP000316181">
    <property type="component" value="Unassembled WGS sequence"/>
</dbReference>
<keyword evidence="3 6" id="KW-0032">Aminotransferase</keyword>
<protein>
    <recommendedName>
        <fullName evidence="6">Aminotransferase</fullName>
        <ecNumber evidence="6">2.6.1.-</ecNumber>
    </recommendedName>
</protein>
<dbReference type="InterPro" id="IPR050596">
    <property type="entry name" value="AspAT/PAT-like"/>
</dbReference>
<gene>
    <name evidence="8" type="ORF">FB389_1248</name>
</gene>
<dbReference type="InterPro" id="IPR004838">
    <property type="entry name" value="NHTrfase_class1_PyrdxlP-BS"/>
</dbReference>
<name>A0A542SPT0_9MICO</name>
<dbReference type="InterPro" id="IPR015421">
    <property type="entry name" value="PyrdxlP-dep_Trfase_major"/>
</dbReference>
<dbReference type="OrthoDB" id="4436468at2"/>
<dbReference type="EC" id="2.6.1.-" evidence="6"/>
<evidence type="ECO:0000313" key="8">
    <source>
        <dbReference type="EMBL" id="TQK76565.1"/>
    </source>
</evidence>
<evidence type="ECO:0000313" key="9">
    <source>
        <dbReference type="Proteomes" id="UP000316181"/>
    </source>
</evidence>
<keyword evidence="5" id="KW-0663">Pyridoxal phosphate</keyword>
<dbReference type="PANTHER" id="PTHR46383">
    <property type="entry name" value="ASPARTATE AMINOTRANSFERASE"/>
    <property type="match status" value="1"/>
</dbReference>
<evidence type="ECO:0000256" key="6">
    <source>
        <dbReference type="RuleBase" id="RU000481"/>
    </source>
</evidence>
<dbReference type="EMBL" id="VFNV01000001">
    <property type="protein sequence ID" value="TQK76565.1"/>
    <property type="molecule type" value="Genomic_DNA"/>
</dbReference>
<evidence type="ECO:0000256" key="5">
    <source>
        <dbReference type="ARBA" id="ARBA00022898"/>
    </source>
</evidence>
<keyword evidence="4 6" id="KW-0808">Transferase</keyword>
<comment type="similarity">
    <text evidence="2 6">Belongs to the class-I pyridoxal-phosphate-dependent aminotransferase family.</text>
</comment>
<dbReference type="CDD" id="cd00609">
    <property type="entry name" value="AAT_like"/>
    <property type="match status" value="1"/>
</dbReference>
<dbReference type="GO" id="GO:0008483">
    <property type="term" value="F:transaminase activity"/>
    <property type="evidence" value="ECO:0007669"/>
    <property type="project" value="UniProtKB-KW"/>
</dbReference>
<dbReference type="InterPro" id="IPR004839">
    <property type="entry name" value="Aminotransferase_I/II_large"/>
</dbReference>
<dbReference type="InterPro" id="IPR015424">
    <property type="entry name" value="PyrdxlP-dep_Trfase"/>
</dbReference>
<comment type="caution">
    <text evidence="8">The sequence shown here is derived from an EMBL/GenBank/DDBJ whole genome shotgun (WGS) entry which is preliminary data.</text>
</comment>
<comment type="cofactor">
    <cofactor evidence="1 6">
        <name>pyridoxal 5'-phosphate</name>
        <dbReference type="ChEBI" id="CHEBI:597326"/>
    </cofactor>
</comment>
<evidence type="ECO:0000256" key="3">
    <source>
        <dbReference type="ARBA" id="ARBA00022576"/>
    </source>
</evidence>
<proteinExistence type="inferred from homology"/>
<dbReference type="AlphaFoldDB" id="A0A542SPT0"/>
<accession>A0A542SPT0</accession>
<dbReference type="SUPFAM" id="SSF53383">
    <property type="entry name" value="PLP-dependent transferases"/>
    <property type="match status" value="1"/>
</dbReference>
<organism evidence="8 9">
    <name type="scientific">Rarobacter incanus</name>
    <dbReference type="NCBI Taxonomy" id="153494"/>
    <lineage>
        <taxon>Bacteria</taxon>
        <taxon>Bacillati</taxon>
        <taxon>Actinomycetota</taxon>
        <taxon>Actinomycetes</taxon>
        <taxon>Micrococcales</taxon>
        <taxon>Rarobacteraceae</taxon>
        <taxon>Rarobacter</taxon>
    </lineage>
</organism>
<dbReference type="GO" id="GO:0030170">
    <property type="term" value="F:pyridoxal phosphate binding"/>
    <property type="evidence" value="ECO:0007669"/>
    <property type="project" value="InterPro"/>
</dbReference>
<evidence type="ECO:0000256" key="1">
    <source>
        <dbReference type="ARBA" id="ARBA00001933"/>
    </source>
</evidence>
<keyword evidence="9" id="KW-1185">Reference proteome</keyword>
<sequence>MKVAKRARVPSFSVMDIVAEAASRRASGQDIVSLCVGEPVSGASEVVRARAQQLLASGDLGYTDPLGALALRSEIAGHYRRWYDAHVDPAQIAVTTGSSGAFMVAFLAAFDAGDVVAVARPGYPAYRNILNALGCEVLDIACGPDHDFRLTTDLLDAALRGRGRMDGLVVASPANPTGTMLDAAEVAAITSWCENHGVRLISDEIYHGIVYDPARWPGASAVEAVGGGAIVINSFSKYWAMTGWRLGWMILPPDLVTAADALTSNIALCPPSLAQFAAVAAFSDEGYGAAQREVERYARTREIMLEALPSIGWKRVAPPDGAFYLYADISDVADDATQYCRDVLDRTGVALAPGGDFDPVDGGKHVRVSLAAGENRVAEALSRLRER</sequence>